<feature type="transmembrane region" description="Helical" evidence="6">
    <location>
        <begin position="306"/>
        <end position="323"/>
    </location>
</feature>
<accession>A0A0W1JIU1</accession>
<evidence type="ECO:0000313" key="8">
    <source>
        <dbReference type="EMBL" id="KTE91681.1"/>
    </source>
</evidence>
<evidence type="ECO:0000313" key="9">
    <source>
        <dbReference type="Proteomes" id="UP000054623"/>
    </source>
</evidence>
<comment type="subcellular location">
    <subcellularLocation>
        <location evidence="1">Membrane</location>
        <topology evidence="1">Multi-pass membrane protein</topology>
    </subcellularLocation>
</comment>
<dbReference type="InterPro" id="IPR004680">
    <property type="entry name" value="Cit_transptr-like_dom"/>
</dbReference>
<feature type="transmembrane region" description="Helical" evidence="6">
    <location>
        <begin position="20"/>
        <end position="39"/>
    </location>
</feature>
<organism evidence="8 9">
    <name type="scientific">Desulfitobacterium hafniense</name>
    <name type="common">Desulfitobacterium frappieri</name>
    <dbReference type="NCBI Taxonomy" id="49338"/>
    <lineage>
        <taxon>Bacteria</taxon>
        <taxon>Bacillati</taxon>
        <taxon>Bacillota</taxon>
        <taxon>Clostridia</taxon>
        <taxon>Eubacteriales</taxon>
        <taxon>Desulfitobacteriaceae</taxon>
        <taxon>Desulfitobacterium</taxon>
    </lineage>
</organism>
<dbReference type="EMBL" id="LOCK01000021">
    <property type="protein sequence ID" value="KTE91681.1"/>
    <property type="molecule type" value="Genomic_DNA"/>
</dbReference>
<sequence length="496" mass="54195">MAAELQIKRKPIFSQSTKYYFHSAIAILLMFTFRFIPPFNPMITETGMNALGIFLGVLYGWSFVGMIWPSLLGMIACGFTGIMTLQESFAMGFGSDLAVITIFVFMFAAFMEESGLNSYIANWFISRKIVVGKPYAFLAAMMLSGFVLSCFTQIFAAIVIVWSIFYNVAKEMGLQRREGFVNCTMFGILYSASLGAIVFPFSSFAIIALGLMKKATGLTVNFLTFSLFNLLACSIIMLLYWLACKYLFRPDTQKLLSTEDRFAYMRGVKMNKKQKSAAVGLGIFLTMLFLPGIFPNSSFIINQLKSLGVVGSVLLVMIAFMILRKDGSEGTEGILNFGDIARKGINWQVLVLLASTFPISSALESEQSGVLKAAEAFISSSISDLNPFLAMAFLAILVACLTQFTHNAVLLIIFIPMLCPIVISHGINPIVLVVTLLYASKSALITPAASTQAAMIFANTEWVEIKELFKLAVVGATIMAVVAVAIIPLANISSVA</sequence>
<keyword evidence="5 6" id="KW-0472">Membrane</keyword>
<feature type="transmembrane region" description="Helical" evidence="6">
    <location>
        <begin position="344"/>
        <end position="363"/>
    </location>
</feature>
<feature type="transmembrane region" description="Helical" evidence="6">
    <location>
        <begin position="468"/>
        <end position="490"/>
    </location>
</feature>
<name>A0A0W1JIU1_DESHA</name>
<dbReference type="OrthoDB" id="5445144at2"/>
<keyword evidence="4 6" id="KW-1133">Transmembrane helix</keyword>
<evidence type="ECO:0000256" key="2">
    <source>
        <dbReference type="ARBA" id="ARBA00022448"/>
    </source>
</evidence>
<evidence type="ECO:0000256" key="3">
    <source>
        <dbReference type="ARBA" id="ARBA00022692"/>
    </source>
</evidence>
<keyword evidence="3 6" id="KW-0812">Transmembrane</keyword>
<reference evidence="8 9" key="1">
    <citation type="submission" date="2015-12" db="EMBL/GenBank/DDBJ databases">
        <title>Draft Genome Sequence of Desulfitobacterium hafniense Strain DH, a Sulfate-reducing Bacterium Isolated from Paddy Soils.</title>
        <authorList>
            <person name="Bao P."/>
            <person name="Zhang X."/>
            <person name="Li G."/>
        </authorList>
    </citation>
    <scope>NUCLEOTIDE SEQUENCE [LARGE SCALE GENOMIC DNA]</scope>
    <source>
        <strain evidence="8 9">DH</strain>
    </source>
</reference>
<dbReference type="RefSeq" id="WP_011459057.1">
    <property type="nucleotide sequence ID" value="NZ_LOCK01000021.1"/>
</dbReference>
<dbReference type="Proteomes" id="UP000054623">
    <property type="component" value="Unassembled WGS sequence"/>
</dbReference>
<dbReference type="AlphaFoldDB" id="A0A0W1JIU1"/>
<feature type="transmembrane region" description="Helical" evidence="6">
    <location>
        <begin position="388"/>
        <end position="415"/>
    </location>
</feature>
<comment type="caution">
    <text evidence="8">The sequence shown here is derived from an EMBL/GenBank/DDBJ whole genome shotgun (WGS) entry which is preliminary data.</text>
</comment>
<feature type="transmembrane region" description="Helical" evidence="6">
    <location>
        <begin position="51"/>
        <end position="77"/>
    </location>
</feature>
<feature type="transmembrane region" description="Helical" evidence="6">
    <location>
        <begin position="222"/>
        <end position="243"/>
    </location>
</feature>
<protein>
    <submittedName>
        <fullName evidence="8">Citrate transporter</fullName>
    </submittedName>
</protein>
<evidence type="ECO:0000256" key="4">
    <source>
        <dbReference type="ARBA" id="ARBA00022989"/>
    </source>
</evidence>
<feature type="transmembrane region" description="Helical" evidence="6">
    <location>
        <begin position="427"/>
        <end position="448"/>
    </location>
</feature>
<dbReference type="GO" id="GO:0022857">
    <property type="term" value="F:transmembrane transporter activity"/>
    <property type="evidence" value="ECO:0007669"/>
    <property type="project" value="UniProtKB-ARBA"/>
</dbReference>
<dbReference type="GO" id="GO:0005886">
    <property type="term" value="C:plasma membrane"/>
    <property type="evidence" value="ECO:0007669"/>
    <property type="project" value="TreeGrafter"/>
</dbReference>
<evidence type="ECO:0000259" key="7">
    <source>
        <dbReference type="Pfam" id="PF03600"/>
    </source>
</evidence>
<feature type="transmembrane region" description="Helical" evidence="6">
    <location>
        <begin position="186"/>
        <end position="210"/>
    </location>
</feature>
<feature type="transmembrane region" description="Helical" evidence="6">
    <location>
        <begin position="135"/>
        <end position="165"/>
    </location>
</feature>
<evidence type="ECO:0000256" key="6">
    <source>
        <dbReference type="SAM" id="Phobius"/>
    </source>
</evidence>
<feature type="domain" description="Citrate transporter-like" evidence="7">
    <location>
        <begin position="61"/>
        <end position="408"/>
    </location>
</feature>
<evidence type="ECO:0000256" key="1">
    <source>
        <dbReference type="ARBA" id="ARBA00004141"/>
    </source>
</evidence>
<dbReference type="PANTHER" id="PTHR10283">
    <property type="entry name" value="SOLUTE CARRIER FAMILY 13 MEMBER"/>
    <property type="match status" value="1"/>
</dbReference>
<feature type="transmembrane region" description="Helical" evidence="6">
    <location>
        <begin position="276"/>
        <end position="294"/>
    </location>
</feature>
<keyword evidence="2" id="KW-0813">Transport</keyword>
<gene>
    <name evidence="8" type="ORF">AT727_21430</name>
</gene>
<evidence type="ECO:0000256" key="5">
    <source>
        <dbReference type="ARBA" id="ARBA00023136"/>
    </source>
</evidence>
<proteinExistence type="predicted"/>
<dbReference type="Pfam" id="PF03600">
    <property type="entry name" value="CitMHS"/>
    <property type="match status" value="1"/>
</dbReference>
<feature type="transmembrane region" description="Helical" evidence="6">
    <location>
        <begin position="89"/>
        <end position="110"/>
    </location>
</feature>